<reference evidence="2 3" key="1">
    <citation type="submission" date="2014-04" db="EMBL/GenBank/DDBJ databases">
        <title>Evolutionary Origins and Diversification of the Mycorrhizal Mutualists.</title>
        <authorList>
            <consortium name="DOE Joint Genome Institute"/>
            <consortium name="Mycorrhizal Genomics Consortium"/>
            <person name="Kohler A."/>
            <person name="Kuo A."/>
            <person name="Nagy L.G."/>
            <person name="Floudas D."/>
            <person name="Copeland A."/>
            <person name="Barry K.W."/>
            <person name="Cichocki N."/>
            <person name="Veneault-Fourrey C."/>
            <person name="LaButti K."/>
            <person name="Lindquist E.A."/>
            <person name="Lipzen A."/>
            <person name="Lundell T."/>
            <person name="Morin E."/>
            <person name="Murat C."/>
            <person name="Riley R."/>
            <person name="Ohm R."/>
            <person name="Sun H."/>
            <person name="Tunlid A."/>
            <person name="Henrissat B."/>
            <person name="Grigoriev I.V."/>
            <person name="Hibbett D.S."/>
            <person name="Martin F."/>
        </authorList>
    </citation>
    <scope>NUCLEOTIDE SEQUENCE [LARGE SCALE GENOMIC DNA]</scope>
    <source>
        <strain evidence="2 3">FD-317 M1</strain>
    </source>
</reference>
<dbReference type="AlphaFoldDB" id="A0A0D0BF17"/>
<dbReference type="EMBL" id="KN834831">
    <property type="protein sequence ID" value="KIK53246.1"/>
    <property type="molecule type" value="Genomic_DNA"/>
</dbReference>
<keyword evidence="1" id="KW-0732">Signal</keyword>
<name>A0A0D0BF17_9AGAR</name>
<dbReference type="HOGENOM" id="CLU_1396472_0_0_1"/>
<proteinExistence type="predicted"/>
<evidence type="ECO:0000313" key="2">
    <source>
        <dbReference type="EMBL" id="KIK53246.1"/>
    </source>
</evidence>
<gene>
    <name evidence="2" type="ORF">GYMLUDRAFT_63782</name>
</gene>
<feature type="signal peptide" evidence="1">
    <location>
        <begin position="1"/>
        <end position="26"/>
    </location>
</feature>
<organism evidence="2 3">
    <name type="scientific">Collybiopsis luxurians FD-317 M1</name>
    <dbReference type="NCBI Taxonomy" id="944289"/>
    <lineage>
        <taxon>Eukaryota</taxon>
        <taxon>Fungi</taxon>
        <taxon>Dikarya</taxon>
        <taxon>Basidiomycota</taxon>
        <taxon>Agaricomycotina</taxon>
        <taxon>Agaricomycetes</taxon>
        <taxon>Agaricomycetidae</taxon>
        <taxon>Agaricales</taxon>
        <taxon>Marasmiineae</taxon>
        <taxon>Omphalotaceae</taxon>
        <taxon>Collybiopsis</taxon>
        <taxon>Collybiopsis luxurians</taxon>
    </lineage>
</organism>
<feature type="chain" id="PRO_5002207298" evidence="1">
    <location>
        <begin position="27"/>
        <end position="195"/>
    </location>
</feature>
<accession>A0A0D0BF17</accession>
<evidence type="ECO:0000313" key="3">
    <source>
        <dbReference type="Proteomes" id="UP000053593"/>
    </source>
</evidence>
<keyword evidence="3" id="KW-1185">Reference proteome</keyword>
<protein>
    <submittedName>
        <fullName evidence="2">Unplaced genomic scaffold GYMLUscaffold_83, whole genome shotgun sequence</fullName>
    </submittedName>
</protein>
<sequence length="195" mass="21660">MTSPCPGCGWIKLIGILKNTVILLHGTPPSTGNVQSCGLPGFNQALMIMESSSLPPGTFQNVMMILHSVPCNDCSLMQDLRGANFHLPMCDRFKIGSKQCELLITLISSTLYFFHHSVSGKFCGEISKFSADLGSFTFTYKNESIYMDDIQGTNRVTIIISEIKQQMLDVVNVKWNHTGIHKEILLQAFLIINEN</sequence>
<evidence type="ECO:0000256" key="1">
    <source>
        <dbReference type="SAM" id="SignalP"/>
    </source>
</evidence>
<dbReference type="Proteomes" id="UP000053593">
    <property type="component" value="Unassembled WGS sequence"/>
</dbReference>